<protein>
    <submittedName>
        <fullName evidence="2">Uncharacterized protein</fullName>
    </submittedName>
</protein>
<comment type="caution">
    <text evidence="2">The sequence shown here is derived from an EMBL/GenBank/DDBJ whole genome shotgun (WGS) entry which is preliminary data.</text>
</comment>
<reference evidence="2 3" key="1">
    <citation type="submission" date="2018-09" db="EMBL/GenBank/DDBJ databases">
        <title>Genomic Encyclopedia of Archaeal and Bacterial Type Strains, Phase II (KMG-II): from individual species to whole genera.</title>
        <authorList>
            <person name="Goeker M."/>
        </authorList>
    </citation>
    <scope>NUCLEOTIDE SEQUENCE [LARGE SCALE GENOMIC DNA]</scope>
    <source>
        <strain evidence="2 3">DSM 11458</strain>
    </source>
</reference>
<dbReference type="RefSeq" id="WP_025062515.1">
    <property type="nucleotide sequence ID" value="NZ_RAQK01000001.1"/>
</dbReference>
<feature type="chain" id="PRO_5019511355" evidence="1">
    <location>
        <begin position="22"/>
        <end position="175"/>
    </location>
</feature>
<name>A0A420DMS9_9RHOB</name>
<gene>
    <name evidence="2" type="ORF">C8N30_0089</name>
</gene>
<proteinExistence type="predicted"/>
<dbReference type="OrthoDB" id="7864986at2"/>
<keyword evidence="3" id="KW-1185">Reference proteome</keyword>
<sequence>MKNLVLSTTAVIALMGSAAFAQTTSVVPASTVSLIEVTTDLEAIQNAEAAEVWVNIDADLALAIEARFAERMAAEGAEIIIDIDEVSLATSFEQAIGSEESYLQGDILYRVPGPDNNASYTLKVSSLQAQAFYPDGTSISDITQGSDIYYAAMIDAFADNVVRNLDASQEELATE</sequence>
<dbReference type="EMBL" id="RAQK01000001">
    <property type="protein sequence ID" value="RKE95553.1"/>
    <property type="molecule type" value="Genomic_DNA"/>
</dbReference>
<evidence type="ECO:0000256" key="1">
    <source>
        <dbReference type="SAM" id="SignalP"/>
    </source>
</evidence>
<organism evidence="2 3">
    <name type="scientific">Sulfitobacter guttiformis</name>
    <dbReference type="NCBI Taxonomy" id="74349"/>
    <lineage>
        <taxon>Bacteria</taxon>
        <taxon>Pseudomonadati</taxon>
        <taxon>Pseudomonadota</taxon>
        <taxon>Alphaproteobacteria</taxon>
        <taxon>Rhodobacterales</taxon>
        <taxon>Roseobacteraceae</taxon>
        <taxon>Sulfitobacter</taxon>
    </lineage>
</organism>
<keyword evidence="1" id="KW-0732">Signal</keyword>
<dbReference type="AlphaFoldDB" id="A0A420DMS9"/>
<evidence type="ECO:0000313" key="3">
    <source>
        <dbReference type="Proteomes" id="UP000284407"/>
    </source>
</evidence>
<feature type="signal peptide" evidence="1">
    <location>
        <begin position="1"/>
        <end position="21"/>
    </location>
</feature>
<dbReference type="Proteomes" id="UP000284407">
    <property type="component" value="Unassembled WGS sequence"/>
</dbReference>
<evidence type="ECO:0000313" key="2">
    <source>
        <dbReference type="EMBL" id="RKE95553.1"/>
    </source>
</evidence>
<dbReference type="STRING" id="1443111.Z949_2045"/>
<accession>A0A420DMS9</accession>